<dbReference type="InterPro" id="IPR029046">
    <property type="entry name" value="LolA/LolB/LppX"/>
</dbReference>
<keyword evidence="1" id="KW-0732">Signal</keyword>
<dbReference type="PANTHER" id="PTHR35869:SF1">
    <property type="entry name" value="OUTER-MEMBRANE LIPOPROTEIN CARRIER PROTEIN"/>
    <property type="match status" value="1"/>
</dbReference>
<gene>
    <name evidence="2" type="ordered locus">GbCGDNIH1_0586</name>
</gene>
<dbReference type="KEGG" id="gbe:GbCGDNIH1_0586"/>
<evidence type="ECO:0000313" key="3">
    <source>
        <dbReference type="Proteomes" id="UP000001963"/>
    </source>
</evidence>
<dbReference type="CDD" id="cd16325">
    <property type="entry name" value="LolA"/>
    <property type="match status" value="1"/>
</dbReference>
<keyword evidence="3" id="KW-1185">Reference proteome</keyword>
<name>Q0BUL8_GRABC</name>
<dbReference type="HOGENOM" id="CLU_055272_5_0_5"/>
<sequence length="231" mass="25076">MKSLFYSGGAMSPAEHAPKHSVPLFRDGLIGRRQILGGILASLAGAVVVPARAEESDDALLARIAAYLNGIHTLRARFRQTAPDGQVTQGTVWLERPGHIRFQYDPPTPLLLVATNGEVIFQDFQVHQVSRIPLDRTPLSILLSDHIDFNGAAAVREISRTPGVIQLSVVRRTDPGAGLLAIVFSADPLKLIQWTVVDPQHKITRVELSNIQTGIPVDPTLFSPTLIKPPG</sequence>
<dbReference type="Pfam" id="PF03548">
    <property type="entry name" value="LolA"/>
    <property type="match status" value="1"/>
</dbReference>
<protein>
    <submittedName>
        <fullName evidence="2">Outer-membrane lipoproteins carrier protein</fullName>
    </submittedName>
</protein>
<accession>Q0BUL8</accession>
<dbReference type="SUPFAM" id="SSF89392">
    <property type="entry name" value="Prokaryotic lipoproteins and lipoprotein localization factors"/>
    <property type="match status" value="1"/>
</dbReference>
<dbReference type="InterPro" id="IPR004564">
    <property type="entry name" value="OM_lipoprot_carrier_LolA-like"/>
</dbReference>
<dbReference type="eggNOG" id="COG2834">
    <property type="taxonomic scope" value="Bacteria"/>
</dbReference>
<organism evidence="2 3">
    <name type="scientific">Granulibacter bethesdensis (strain ATCC BAA-1260 / CGDNIH1)</name>
    <dbReference type="NCBI Taxonomy" id="391165"/>
    <lineage>
        <taxon>Bacteria</taxon>
        <taxon>Pseudomonadati</taxon>
        <taxon>Pseudomonadota</taxon>
        <taxon>Alphaproteobacteria</taxon>
        <taxon>Acetobacterales</taxon>
        <taxon>Acetobacteraceae</taxon>
        <taxon>Granulibacter</taxon>
    </lineage>
</organism>
<keyword evidence="2" id="KW-0449">Lipoprotein</keyword>
<proteinExistence type="predicted"/>
<dbReference type="STRING" id="391165.GbCGDNIH1_0586"/>
<evidence type="ECO:0000313" key="2">
    <source>
        <dbReference type="EMBL" id="ABI61484.1"/>
    </source>
</evidence>
<dbReference type="EMBL" id="CP000394">
    <property type="protein sequence ID" value="ABI61484.1"/>
    <property type="molecule type" value="Genomic_DNA"/>
</dbReference>
<dbReference type="Gene3D" id="2.50.20.10">
    <property type="entry name" value="Lipoprotein localisation LolA/LolB/LppX"/>
    <property type="match status" value="1"/>
</dbReference>
<dbReference type="PANTHER" id="PTHR35869">
    <property type="entry name" value="OUTER-MEMBRANE LIPOPROTEIN CARRIER PROTEIN"/>
    <property type="match status" value="1"/>
</dbReference>
<reference evidence="2 3" key="1">
    <citation type="journal article" date="2007" name="J. Bacteriol.">
        <title>Genome sequence analysis of the emerging human pathogenic acetic acid bacterium Granulibacter bethesdensis.</title>
        <authorList>
            <person name="Greenberg D.E."/>
            <person name="Porcella S.F."/>
            <person name="Zelazny A.M."/>
            <person name="Virtaneva K."/>
            <person name="Sturdevant D.E."/>
            <person name="Kupko J.J.III."/>
            <person name="Barbian K.D."/>
            <person name="Babar A."/>
            <person name="Dorward D.W."/>
            <person name="Holland S.M."/>
        </authorList>
    </citation>
    <scope>NUCLEOTIDE SEQUENCE [LARGE SCALE GENOMIC DNA]</scope>
    <source>
        <strain evidence="3">ATCC BAA-1260 / CGDNIH1</strain>
    </source>
</reference>
<dbReference type="Proteomes" id="UP000001963">
    <property type="component" value="Chromosome"/>
</dbReference>
<evidence type="ECO:0000256" key="1">
    <source>
        <dbReference type="ARBA" id="ARBA00022729"/>
    </source>
</evidence>
<dbReference type="AlphaFoldDB" id="Q0BUL8"/>